<organism evidence="2 3">
    <name type="scientific">Oryza meyeriana var. granulata</name>
    <dbReference type="NCBI Taxonomy" id="110450"/>
    <lineage>
        <taxon>Eukaryota</taxon>
        <taxon>Viridiplantae</taxon>
        <taxon>Streptophyta</taxon>
        <taxon>Embryophyta</taxon>
        <taxon>Tracheophyta</taxon>
        <taxon>Spermatophyta</taxon>
        <taxon>Magnoliopsida</taxon>
        <taxon>Liliopsida</taxon>
        <taxon>Poales</taxon>
        <taxon>Poaceae</taxon>
        <taxon>BOP clade</taxon>
        <taxon>Oryzoideae</taxon>
        <taxon>Oryzeae</taxon>
        <taxon>Oryzinae</taxon>
        <taxon>Oryza</taxon>
        <taxon>Oryza meyeriana</taxon>
    </lineage>
</organism>
<protein>
    <recommendedName>
        <fullName evidence="4">Kazal-like domain-containing protein</fullName>
    </recommendedName>
</protein>
<evidence type="ECO:0000313" key="3">
    <source>
        <dbReference type="Proteomes" id="UP000479710"/>
    </source>
</evidence>
<keyword evidence="1" id="KW-0732">Signal</keyword>
<reference evidence="2 3" key="1">
    <citation type="submission" date="2019-11" db="EMBL/GenBank/DDBJ databases">
        <title>Whole genome sequence of Oryza granulata.</title>
        <authorList>
            <person name="Li W."/>
        </authorList>
    </citation>
    <scope>NUCLEOTIDE SEQUENCE [LARGE SCALE GENOMIC DNA]</scope>
    <source>
        <strain evidence="3">cv. Menghai</strain>
        <tissue evidence="2">Leaf</tissue>
    </source>
</reference>
<evidence type="ECO:0008006" key="4">
    <source>
        <dbReference type="Google" id="ProtNLM"/>
    </source>
</evidence>
<dbReference type="PANTHER" id="PTHR34998">
    <property type="entry name" value="OS04G0357400 PROTEIN-RELATED"/>
    <property type="match status" value="1"/>
</dbReference>
<dbReference type="EMBL" id="SPHZ02000012">
    <property type="protein sequence ID" value="KAF0887626.1"/>
    <property type="molecule type" value="Genomic_DNA"/>
</dbReference>
<evidence type="ECO:0000256" key="1">
    <source>
        <dbReference type="SAM" id="SignalP"/>
    </source>
</evidence>
<accession>A0A6G1BI56</accession>
<sequence length="125" mass="12618">MPSRLVPAAVAILTAALAAAAFSTGGGVEAAKYYYDDAAAAAGASSSWWGSYGGGHGVVEEEVEPEFPVSLVVVVGAKKDGVSYNGLEANRPCCSSSSCAASGQPYTGHGRIYQNGCKQTAPGRQ</sequence>
<feature type="signal peptide" evidence="1">
    <location>
        <begin position="1"/>
        <end position="30"/>
    </location>
</feature>
<feature type="chain" id="PRO_5026072174" description="Kazal-like domain-containing protein" evidence="1">
    <location>
        <begin position="31"/>
        <end position="125"/>
    </location>
</feature>
<comment type="caution">
    <text evidence="2">The sequence shown here is derived from an EMBL/GenBank/DDBJ whole genome shotgun (WGS) entry which is preliminary data.</text>
</comment>
<dbReference type="PANTHER" id="PTHR34998:SF7">
    <property type="entry name" value="EXPRESSED PROTEIN"/>
    <property type="match status" value="1"/>
</dbReference>
<name>A0A6G1BI56_9ORYZ</name>
<gene>
    <name evidence="2" type="ORF">E2562_002343</name>
</gene>
<proteinExistence type="predicted"/>
<keyword evidence="3" id="KW-1185">Reference proteome</keyword>
<dbReference type="Proteomes" id="UP000479710">
    <property type="component" value="Unassembled WGS sequence"/>
</dbReference>
<evidence type="ECO:0000313" key="2">
    <source>
        <dbReference type="EMBL" id="KAF0887626.1"/>
    </source>
</evidence>
<dbReference type="AlphaFoldDB" id="A0A6G1BI56"/>